<proteinExistence type="predicted"/>
<dbReference type="Pfam" id="PF02082">
    <property type="entry name" value="Rrf2"/>
    <property type="match status" value="1"/>
</dbReference>
<evidence type="ECO:0000313" key="1">
    <source>
        <dbReference type="EMBL" id="PYI52524.1"/>
    </source>
</evidence>
<dbReference type="InterPro" id="IPR000944">
    <property type="entry name" value="Tscrpt_reg_Rrf2"/>
</dbReference>
<dbReference type="PROSITE" id="PS51197">
    <property type="entry name" value="HTH_RRF2_2"/>
    <property type="match status" value="1"/>
</dbReference>
<dbReference type="InterPro" id="IPR030489">
    <property type="entry name" value="TR_Rrf2-type_CS"/>
</dbReference>
<name>A0A2V5K3T7_9BACL</name>
<dbReference type="InterPro" id="IPR036388">
    <property type="entry name" value="WH-like_DNA-bd_sf"/>
</dbReference>
<evidence type="ECO:0000313" key="2">
    <source>
        <dbReference type="Proteomes" id="UP000247476"/>
    </source>
</evidence>
<dbReference type="GO" id="GO:0003700">
    <property type="term" value="F:DNA-binding transcription factor activity"/>
    <property type="evidence" value="ECO:0007669"/>
    <property type="project" value="TreeGrafter"/>
</dbReference>
<accession>A0A2V5K3T7</accession>
<dbReference type="Proteomes" id="UP000247476">
    <property type="component" value="Unassembled WGS sequence"/>
</dbReference>
<dbReference type="NCBIfam" id="TIGR00738">
    <property type="entry name" value="rrf2_super"/>
    <property type="match status" value="1"/>
</dbReference>
<gene>
    <name evidence="1" type="ORF">DLM86_20320</name>
</gene>
<protein>
    <submittedName>
        <fullName evidence="1">Rrf2 family transcriptional regulator</fullName>
    </submittedName>
</protein>
<comment type="caution">
    <text evidence="1">The sequence shown here is derived from an EMBL/GenBank/DDBJ whole genome shotgun (WGS) entry which is preliminary data.</text>
</comment>
<dbReference type="SUPFAM" id="SSF46785">
    <property type="entry name" value="Winged helix' DNA-binding domain"/>
    <property type="match status" value="1"/>
</dbReference>
<dbReference type="InterPro" id="IPR036390">
    <property type="entry name" value="WH_DNA-bd_sf"/>
</dbReference>
<dbReference type="AlphaFoldDB" id="A0A2V5K3T7"/>
<reference evidence="1 2" key="1">
    <citation type="submission" date="2018-05" db="EMBL/GenBank/DDBJ databases">
        <title>Paenibacillus flagellatus sp. nov., isolated from selenium mineral soil.</title>
        <authorList>
            <person name="Dai X."/>
        </authorList>
    </citation>
    <scope>NUCLEOTIDE SEQUENCE [LARGE SCALE GENOMIC DNA]</scope>
    <source>
        <strain evidence="1 2">DXL2</strain>
    </source>
</reference>
<dbReference type="PANTHER" id="PTHR33221">
    <property type="entry name" value="WINGED HELIX-TURN-HELIX TRANSCRIPTIONAL REGULATOR, RRF2 FAMILY"/>
    <property type="match status" value="1"/>
</dbReference>
<dbReference type="PANTHER" id="PTHR33221:SF9">
    <property type="entry name" value="RRF2 FAMILY PROTEIN"/>
    <property type="match status" value="1"/>
</dbReference>
<organism evidence="1 2">
    <name type="scientific">Paenibacillus flagellatus</name>
    <dbReference type="NCBI Taxonomy" id="2211139"/>
    <lineage>
        <taxon>Bacteria</taxon>
        <taxon>Bacillati</taxon>
        <taxon>Bacillota</taxon>
        <taxon>Bacilli</taxon>
        <taxon>Bacillales</taxon>
        <taxon>Paenibacillaceae</taxon>
        <taxon>Paenibacillus</taxon>
    </lineage>
</organism>
<dbReference type="RefSeq" id="WP_110841895.1">
    <property type="nucleotide sequence ID" value="NZ_QJVJ01000009.1"/>
</dbReference>
<keyword evidence="2" id="KW-1185">Reference proteome</keyword>
<dbReference type="OrthoDB" id="9808360at2"/>
<dbReference type="Gene3D" id="1.10.10.10">
    <property type="entry name" value="Winged helix-like DNA-binding domain superfamily/Winged helix DNA-binding domain"/>
    <property type="match status" value="1"/>
</dbReference>
<sequence>MNNSLSIEYALHSVVNLAAIPPEVTVTIKQLAHLMGIAHAYLAKVFTQLAKAGIVRSTVGSKGGISLARPADDITFYDVFVAVNGRGQLYQCANIRAFSLGYVPMPGMCEIHQTMREAEERMFDHLRKVKISTMADLLLAKLPQGSAEERVELIRGMLGGAPGRRVEPPKPQ</sequence>
<dbReference type="GO" id="GO:0005829">
    <property type="term" value="C:cytosol"/>
    <property type="evidence" value="ECO:0007669"/>
    <property type="project" value="TreeGrafter"/>
</dbReference>
<dbReference type="EMBL" id="QJVJ01000009">
    <property type="protein sequence ID" value="PYI52524.1"/>
    <property type="molecule type" value="Genomic_DNA"/>
</dbReference>
<dbReference type="PROSITE" id="PS01332">
    <property type="entry name" value="HTH_RRF2_1"/>
    <property type="match status" value="1"/>
</dbReference>